<dbReference type="InterPro" id="IPR011050">
    <property type="entry name" value="Pectin_lyase_fold/virulence"/>
</dbReference>
<gene>
    <name evidence="2" type="ORF">CCO02nite_10450</name>
</gene>
<evidence type="ECO:0000256" key="1">
    <source>
        <dbReference type="SAM" id="SignalP"/>
    </source>
</evidence>
<dbReference type="InterPro" id="IPR006626">
    <property type="entry name" value="PbH1"/>
</dbReference>
<proteinExistence type="predicted"/>
<dbReference type="Proteomes" id="UP000321720">
    <property type="component" value="Unassembled WGS sequence"/>
</dbReference>
<accession>A0A511J8R0</accession>
<organism evidence="2 3">
    <name type="scientific">Cellulomonas composti</name>
    <dbReference type="NCBI Taxonomy" id="266130"/>
    <lineage>
        <taxon>Bacteria</taxon>
        <taxon>Bacillati</taxon>
        <taxon>Actinomycetota</taxon>
        <taxon>Actinomycetes</taxon>
        <taxon>Micrococcales</taxon>
        <taxon>Cellulomonadaceae</taxon>
        <taxon>Cellulomonas</taxon>
    </lineage>
</organism>
<keyword evidence="1" id="KW-0732">Signal</keyword>
<dbReference type="AlphaFoldDB" id="A0A511J8R0"/>
<dbReference type="RefSeq" id="WP_146841992.1">
    <property type="nucleotide sequence ID" value="NZ_BJWG01000003.1"/>
</dbReference>
<evidence type="ECO:0000313" key="3">
    <source>
        <dbReference type="Proteomes" id="UP000321720"/>
    </source>
</evidence>
<protein>
    <recommendedName>
        <fullName evidence="4">Right handed beta helix domain-containing protein</fullName>
    </recommendedName>
</protein>
<dbReference type="SMART" id="SM00710">
    <property type="entry name" value="PbH1"/>
    <property type="match status" value="5"/>
</dbReference>
<dbReference type="PANTHER" id="PTHR11319">
    <property type="entry name" value="G PROTEIN-COUPLED RECEPTOR-RELATED"/>
    <property type="match status" value="1"/>
</dbReference>
<keyword evidence="3" id="KW-1185">Reference proteome</keyword>
<comment type="caution">
    <text evidence="2">The sequence shown here is derived from an EMBL/GenBank/DDBJ whole genome shotgun (WGS) entry which is preliminary data.</text>
</comment>
<dbReference type="OrthoDB" id="4817471at2"/>
<sequence>MHRRTSPLLVVALAAMLALVAIPSVADDTAASSGGTTPAAVATKVVGNGTPASCTPAALARAVRTGGNITFRCGSKPIVITLRTTLYTCNTSNCKHVWQGGTPVTAMTLDGGGKVTISGGDARGIFYANTCEESFGWIDAHCDTQRTPHITFKNITLANGNATKTPPGFDEVGGGGGGGAIAMRGGRLTVRDSKLINNRCMWEHSDAGGGAIRVVGQVETTRIFDSTLINNRCANGGAVSSLGAPLQIRDSVLEKNRATGHGASSGAGGNGGAVYFDGSDQDVYVERTRIKDNSAHEGGPGVFYVSNDRSGDLRITNSTVVHNTGAAFWTGSTTNLFWIARSFVRTGSTIE</sequence>
<evidence type="ECO:0000313" key="2">
    <source>
        <dbReference type="EMBL" id="GEL94387.1"/>
    </source>
</evidence>
<feature type="chain" id="PRO_5021876625" description="Right handed beta helix domain-containing protein" evidence="1">
    <location>
        <begin position="27"/>
        <end position="351"/>
    </location>
</feature>
<dbReference type="PANTHER" id="PTHR11319:SF35">
    <property type="entry name" value="OUTER MEMBRANE PROTEIN PMPC-RELATED"/>
    <property type="match status" value="1"/>
</dbReference>
<evidence type="ECO:0008006" key="4">
    <source>
        <dbReference type="Google" id="ProtNLM"/>
    </source>
</evidence>
<reference evidence="2 3" key="1">
    <citation type="submission" date="2019-07" db="EMBL/GenBank/DDBJ databases">
        <title>Whole genome shotgun sequence of Cellulomonas composti NBRC 100758.</title>
        <authorList>
            <person name="Hosoyama A."/>
            <person name="Uohara A."/>
            <person name="Ohji S."/>
            <person name="Ichikawa N."/>
        </authorList>
    </citation>
    <scope>NUCLEOTIDE SEQUENCE [LARGE SCALE GENOMIC DNA]</scope>
    <source>
        <strain evidence="2 3">NBRC 100758</strain>
    </source>
</reference>
<feature type="signal peptide" evidence="1">
    <location>
        <begin position="1"/>
        <end position="26"/>
    </location>
</feature>
<name>A0A511J8R0_9CELL</name>
<dbReference type="EMBL" id="BJWG01000003">
    <property type="protein sequence ID" value="GEL94387.1"/>
    <property type="molecule type" value="Genomic_DNA"/>
</dbReference>
<dbReference type="SUPFAM" id="SSF51126">
    <property type="entry name" value="Pectin lyase-like"/>
    <property type="match status" value="1"/>
</dbReference>